<evidence type="ECO:0000256" key="1">
    <source>
        <dbReference type="SAM" id="MobiDB-lite"/>
    </source>
</evidence>
<dbReference type="AlphaFoldDB" id="A0A6J4U8W8"/>
<protein>
    <submittedName>
        <fullName evidence="2">Uncharacterized protein</fullName>
    </submittedName>
</protein>
<dbReference type="EMBL" id="CADCWH010000057">
    <property type="protein sequence ID" value="CAA9544167.1"/>
    <property type="molecule type" value="Genomic_DNA"/>
</dbReference>
<feature type="compositionally biased region" description="Basic and acidic residues" evidence="1">
    <location>
        <begin position="1"/>
        <end position="18"/>
    </location>
</feature>
<feature type="region of interest" description="Disordered" evidence="1">
    <location>
        <begin position="1"/>
        <end position="88"/>
    </location>
</feature>
<gene>
    <name evidence="2" type="ORF">AVDCRST_MAG70-364</name>
</gene>
<name>A0A6J4U8W8_9BACT</name>
<feature type="compositionally biased region" description="Basic residues" evidence="1">
    <location>
        <begin position="124"/>
        <end position="134"/>
    </location>
</feature>
<proteinExistence type="predicted"/>
<organism evidence="2">
    <name type="scientific">uncultured Thermomicrobiales bacterium</name>
    <dbReference type="NCBI Taxonomy" id="1645740"/>
    <lineage>
        <taxon>Bacteria</taxon>
        <taxon>Pseudomonadati</taxon>
        <taxon>Thermomicrobiota</taxon>
        <taxon>Thermomicrobia</taxon>
        <taxon>Thermomicrobiales</taxon>
        <taxon>environmental samples</taxon>
    </lineage>
</organism>
<feature type="region of interest" description="Disordered" evidence="1">
    <location>
        <begin position="114"/>
        <end position="134"/>
    </location>
</feature>
<reference evidence="2" key="1">
    <citation type="submission" date="2020-02" db="EMBL/GenBank/DDBJ databases">
        <authorList>
            <person name="Meier V. D."/>
        </authorList>
    </citation>
    <scope>NUCLEOTIDE SEQUENCE</scope>
    <source>
        <strain evidence="2">AVDCRST_MAG70</strain>
    </source>
</reference>
<feature type="non-terminal residue" evidence="2">
    <location>
        <position position="1"/>
    </location>
</feature>
<accession>A0A6J4U8W8</accession>
<feature type="non-terminal residue" evidence="2">
    <location>
        <position position="158"/>
    </location>
</feature>
<sequence>AHREHGRDARRPRPDHRAGGRCRALARHPPPLPVGHPLRRRGGSQDRRDGGPAGPYPGQVAGDPDHRPERADPGDLLSPHLGRDAGNGCRLDVRAYAGRGAGDDPARFRAGLAVDRADADRPPGRRPGHRAAVRRLHRWPDIADDQRHGRGRALGRRV</sequence>
<evidence type="ECO:0000313" key="2">
    <source>
        <dbReference type="EMBL" id="CAA9544167.1"/>
    </source>
</evidence>
<feature type="compositionally biased region" description="Basic and acidic residues" evidence="1">
    <location>
        <begin position="63"/>
        <end position="73"/>
    </location>
</feature>